<reference evidence="4 7" key="2">
    <citation type="submission" date="2024-07" db="EMBL/GenBank/DDBJ databases">
        <authorList>
            <person name="Akdeniz Z."/>
        </authorList>
    </citation>
    <scope>NUCLEOTIDE SEQUENCE [LARGE SCALE GENOMIC DNA]</scope>
</reference>
<evidence type="ECO:0000313" key="2">
    <source>
        <dbReference type="EMBL" id="CAI9937730.1"/>
    </source>
</evidence>
<organism evidence="1">
    <name type="scientific">Hexamita inflata</name>
    <dbReference type="NCBI Taxonomy" id="28002"/>
    <lineage>
        <taxon>Eukaryota</taxon>
        <taxon>Metamonada</taxon>
        <taxon>Diplomonadida</taxon>
        <taxon>Hexamitidae</taxon>
        <taxon>Hexamitinae</taxon>
        <taxon>Hexamita</taxon>
    </lineage>
</organism>
<keyword evidence="7" id="KW-1185">Reference proteome</keyword>
<comment type="caution">
    <text evidence="1">The sequence shown here is derived from an EMBL/GenBank/DDBJ whole genome shotgun (WGS) entry which is preliminary data.</text>
</comment>
<evidence type="ECO:0000313" key="4">
    <source>
        <dbReference type="EMBL" id="CAL6084183.1"/>
    </source>
</evidence>
<evidence type="ECO:0000313" key="3">
    <source>
        <dbReference type="EMBL" id="CAI9975247.1"/>
    </source>
</evidence>
<dbReference type="EMBL" id="CAXDID020000377">
    <property type="protein sequence ID" value="CAL6084183.1"/>
    <property type="molecule type" value="Genomic_DNA"/>
</dbReference>
<dbReference type="EMBL" id="CATOUU010000128">
    <property type="protein sequence ID" value="CAI9917344.1"/>
    <property type="molecule type" value="Genomic_DNA"/>
</dbReference>
<evidence type="ECO:0000313" key="1">
    <source>
        <dbReference type="EMBL" id="CAI9917344.1"/>
    </source>
</evidence>
<dbReference type="EMBL" id="CAXDID020000668">
    <property type="protein sequence ID" value="CAL6109425.1"/>
    <property type="molecule type" value="Genomic_DNA"/>
</dbReference>
<gene>
    <name evidence="2" type="ORF">HINF_LOCUS25375</name>
    <name evidence="1" type="ORF">HINF_LOCUS4989</name>
    <name evidence="4" type="ORF">HINF_LOCUS62079</name>
    <name evidence="3" type="ORF">HINF_LOCUS62892</name>
    <name evidence="5" type="ORF">HINF_LOCUS64597</name>
    <name evidence="6" type="ORF">HINF_LOCUS75439</name>
</gene>
<protein>
    <submittedName>
        <fullName evidence="1">Uncharacterized protein</fullName>
    </submittedName>
</protein>
<accession>A0AA86NCV7</accession>
<evidence type="ECO:0000313" key="6">
    <source>
        <dbReference type="EMBL" id="CAL6109425.1"/>
    </source>
</evidence>
<reference evidence="1" key="1">
    <citation type="submission" date="2023-06" db="EMBL/GenBank/DDBJ databases">
        <authorList>
            <person name="Kurt Z."/>
        </authorList>
    </citation>
    <scope>NUCLEOTIDE SEQUENCE</scope>
</reference>
<dbReference type="AlphaFoldDB" id="A0AA86NCV7"/>
<dbReference type="Proteomes" id="UP001642409">
    <property type="component" value="Unassembled WGS sequence"/>
</dbReference>
<proteinExistence type="predicted"/>
<sequence>MDNNLPQLSWEKDKPTLTENLTKTQQIVLSCMQAYKQYKNDTTVRDKSIPQQEIQKIQQYTDRLNTILGQVYAVDHTIYLMFKMVKISNVLLQYSSKPMNEKQQKEIQKAIEAMQLYLMSAIGFLKCLFGNEI</sequence>
<evidence type="ECO:0000313" key="5">
    <source>
        <dbReference type="EMBL" id="CAL6089112.1"/>
    </source>
</evidence>
<dbReference type="EMBL" id="CATOUU010000650">
    <property type="protein sequence ID" value="CAI9937730.1"/>
    <property type="molecule type" value="Genomic_DNA"/>
</dbReference>
<dbReference type="EMBL" id="CAXDID020000415">
    <property type="protein sequence ID" value="CAL6089112.1"/>
    <property type="molecule type" value="Genomic_DNA"/>
</dbReference>
<dbReference type="EMBL" id="CATOUU010001166">
    <property type="protein sequence ID" value="CAI9975247.1"/>
    <property type="molecule type" value="Genomic_DNA"/>
</dbReference>
<name>A0AA86NCV7_9EUKA</name>
<evidence type="ECO:0000313" key="7">
    <source>
        <dbReference type="Proteomes" id="UP001642409"/>
    </source>
</evidence>